<sequence>MHSYTVAVLEGGSEVVKASRCKYRGVGALSGPGNPSGNVGGKRRPVTSSIAATKTSKKRGSQSRQCRTRVDGCSAAGMMQSHSRHSAVQTVEVTACTRPVERQCARLKAARSAACIR</sequence>
<proteinExistence type="predicted"/>
<name>A0A151NPR0_ALLMI</name>
<keyword evidence="3" id="KW-1185">Reference proteome</keyword>
<feature type="region of interest" description="Disordered" evidence="1">
    <location>
        <begin position="27"/>
        <end position="67"/>
    </location>
</feature>
<evidence type="ECO:0000256" key="1">
    <source>
        <dbReference type="SAM" id="MobiDB-lite"/>
    </source>
</evidence>
<accession>A0A151NPR0</accession>
<dbReference type="AlphaFoldDB" id="A0A151NPR0"/>
<organism evidence="2 3">
    <name type="scientific">Alligator mississippiensis</name>
    <name type="common">American alligator</name>
    <dbReference type="NCBI Taxonomy" id="8496"/>
    <lineage>
        <taxon>Eukaryota</taxon>
        <taxon>Metazoa</taxon>
        <taxon>Chordata</taxon>
        <taxon>Craniata</taxon>
        <taxon>Vertebrata</taxon>
        <taxon>Euteleostomi</taxon>
        <taxon>Archelosauria</taxon>
        <taxon>Archosauria</taxon>
        <taxon>Crocodylia</taxon>
        <taxon>Alligatoridae</taxon>
        <taxon>Alligatorinae</taxon>
        <taxon>Alligator</taxon>
    </lineage>
</organism>
<gene>
    <name evidence="2" type="ORF">Y1Q_0023482</name>
</gene>
<comment type="caution">
    <text evidence="2">The sequence shown here is derived from an EMBL/GenBank/DDBJ whole genome shotgun (WGS) entry which is preliminary data.</text>
</comment>
<protein>
    <submittedName>
        <fullName evidence="2">Uncharacterized protein</fullName>
    </submittedName>
</protein>
<evidence type="ECO:0000313" key="2">
    <source>
        <dbReference type="EMBL" id="KYO38811.1"/>
    </source>
</evidence>
<dbReference type="Proteomes" id="UP000050525">
    <property type="component" value="Unassembled WGS sequence"/>
</dbReference>
<evidence type="ECO:0000313" key="3">
    <source>
        <dbReference type="Proteomes" id="UP000050525"/>
    </source>
</evidence>
<dbReference type="EMBL" id="AKHW03002440">
    <property type="protein sequence ID" value="KYO38811.1"/>
    <property type="molecule type" value="Genomic_DNA"/>
</dbReference>
<reference evidence="2 3" key="1">
    <citation type="journal article" date="2012" name="Genome Biol.">
        <title>Sequencing three crocodilian genomes to illuminate the evolution of archosaurs and amniotes.</title>
        <authorList>
            <person name="St John J.A."/>
            <person name="Braun E.L."/>
            <person name="Isberg S.R."/>
            <person name="Miles L.G."/>
            <person name="Chong A.Y."/>
            <person name="Gongora J."/>
            <person name="Dalzell P."/>
            <person name="Moran C."/>
            <person name="Bed'hom B."/>
            <person name="Abzhanov A."/>
            <person name="Burgess S.C."/>
            <person name="Cooksey A.M."/>
            <person name="Castoe T.A."/>
            <person name="Crawford N.G."/>
            <person name="Densmore L.D."/>
            <person name="Drew J.C."/>
            <person name="Edwards S.V."/>
            <person name="Faircloth B.C."/>
            <person name="Fujita M.K."/>
            <person name="Greenwold M.J."/>
            <person name="Hoffmann F.G."/>
            <person name="Howard J.M."/>
            <person name="Iguchi T."/>
            <person name="Janes D.E."/>
            <person name="Khan S.Y."/>
            <person name="Kohno S."/>
            <person name="de Koning A.J."/>
            <person name="Lance S.L."/>
            <person name="McCarthy F.M."/>
            <person name="McCormack J.E."/>
            <person name="Merchant M.E."/>
            <person name="Peterson D.G."/>
            <person name="Pollock D.D."/>
            <person name="Pourmand N."/>
            <person name="Raney B.J."/>
            <person name="Roessler K.A."/>
            <person name="Sanford J.R."/>
            <person name="Sawyer R.H."/>
            <person name="Schmidt C.J."/>
            <person name="Triplett E.W."/>
            <person name="Tuberville T.D."/>
            <person name="Venegas-Anaya M."/>
            <person name="Howard J.T."/>
            <person name="Jarvis E.D."/>
            <person name="Guillette L.J.Jr."/>
            <person name="Glenn T.C."/>
            <person name="Green R.E."/>
            <person name="Ray D.A."/>
        </authorList>
    </citation>
    <scope>NUCLEOTIDE SEQUENCE [LARGE SCALE GENOMIC DNA]</scope>
    <source>
        <strain evidence="2">KSC_2009_1</strain>
    </source>
</reference>